<dbReference type="RefSeq" id="WP_111739370.1">
    <property type="nucleotide sequence ID" value="NZ_LR698987.1"/>
</dbReference>
<evidence type="ECO:0000256" key="5">
    <source>
        <dbReference type="ARBA" id="ARBA00022840"/>
    </source>
</evidence>
<dbReference type="InterPro" id="IPR002736">
    <property type="entry name" value="CitG"/>
</dbReference>
<dbReference type="GO" id="GO:0051191">
    <property type="term" value="P:prosthetic group biosynthetic process"/>
    <property type="evidence" value="ECO:0007669"/>
    <property type="project" value="TreeGrafter"/>
</dbReference>
<dbReference type="NCBIfam" id="TIGR03125">
    <property type="entry name" value="citrate_citG"/>
    <property type="match status" value="1"/>
</dbReference>
<sequence>MRLSSQLASDTAYYTSASLSDEQLALWGKALGRLAHRAMMEEVLLTPKPGLVDRRNSGSHRDMDRHSFARSARAIADGLPEFVYLGYALGDMPASEVLSALREPGMVCERSMLRATDGVNTHKGAIFAFGLLCAAAGRLLARSAEVEAYTLCQEVADMCEGLVARELALVKEARTAGERFYLRYGFTGARGEAESGFATALNHGLPVYRESLHKGWSSERSLHQALLVLMAHNDDTNLVSRGGVEGLTYAKKQAQALLKDGGMTDSRAKERLAAMDDAFIAKNLSPGGSADLLAVVWFLAHLPKVISTEIISK</sequence>
<dbReference type="OrthoDB" id="114886at2"/>
<evidence type="ECO:0000256" key="6">
    <source>
        <dbReference type="HAMAP-Rule" id="MF_00397"/>
    </source>
</evidence>
<keyword evidence="4 6" id="KW-0547">Nucleotide-binding</keyword>
<keyword evidence="3 6" id="KW-0808">Transferase</keyword>
<dbReference type="GO" id="GO:0046917">
    <property type="term" value="F:triphosphoribosyl-dephospho-CoA synthase activity"/>
    <property type="evidence" value="ECO:0007669"/>
    <property type="project" value="UniProtKB-UniRule"/>
</dbReference>
<dbReference type="Proteomes" id="UP000249005">
    <property type="component" value="Chromosome 1"/>
</dbReference>
<comment type="catalytic activity">
    <reaction evidence="1 6">
        <text>3'-dephospho-CoA + ATP = 2'-(5''-triphospho-alpha-D-ribosyl)-3'-dephospho-CoA + adenine</text>
        <dbReference type="Rhea" id="RHEA:15117"/>
        <dbReference type="ChEBI" id="CHEBI:16708"/>
        <dbReference type="ChEBI" id="CHEBI:30616"/>
        <dbReference type="ChEBI" id="CHEBI:57328"/>
        <dbReference type="ChEBI" id="CHEBI:61378"/>
        <dbReference type="EC" id="2.4.2.52"/>
    </reaction>
</comment>
<dbReference type="KEGG" id="lri:NCTC12151_00771"/>
<dbReference type="PANTHER" id="PTHR30201:SF2">
    <property type="entry name" value="2-(5''-TRIPHOSPHORIBOSYL)-3'-DEPHOSPHOCOENZYME-A SYNTHASE"/>
    <property type="match status" value="1"/>
</dbReference>
<gene>
    <name evidence="6" type="primary">citG</name>
    <name evidence="7" type="ORF">NCTC12151_00771</name>
</gene>
<dbReference type="Pfam" id="PF01874">
    <property type="entry name" value="CitG"/>
    <property type="match status" value="1"/>
</dbReference>
<reference evidence="7 8" key="1">
    <citation type="submission" date="2018-06" db="EMBL/GenBank/DDBJ databases">
        <authorList>
            <consortium name="Pathogen Informatics"/>
            <person name="Doyle S."/>
        </authorList>
    </citation>
    <scope>NUCLEOTIDE SEQUENCE [LARGE SCALE GENOMIC DNA]</scope>
    <source>
        <strain evidence="7 8">NCTC12151</strain>
    </source>
</reference>
<dbReference type="AlphaFoldDB" id="A0A2X4UPJ5"/>
<name>A0A2X4UPJ5_9GAMM</name>
<evidence type="ECO:0000256" key="2">
    <source>
        <dbReference type="ARBA" id="ARBA00006812"/>
    </source>
</evidence>
<dbReference type="HAMAP" id="MF_00397">
    <property type="entry name" value="CitG"/>
    <property type="match status" value="1"/>
</dbReference>
<evidence type="ECO:0000313" key="8">
    <source>
        <dbReference type="Proteomes" id="UP000249005"/>
    </source>
</evidence>
<dbReference type="EMBL" id="LS483470">
    <property type="protein sequence ID" value="SQI36502.1"/>
    <property type="molecule type" value="Genomic_DNA"/>
</dbReference>
<evidence type="ECO:0000256" key="3">
    <source>
        <dbReference type="ARBA" id="ARBA00022679"/>
    </source>
</evidence>
<dbReference type="Gene3D" id="1.10.4200.10">
    <property type="entry name" value="Triphosphoribosyl-dephospho-CoA protein"/>
    <property type="match status" value="1"/>
</dbReference>
<evidence type="ECO:0000256" key="1">
    <source>
        <dbReference type="ARBA" id="ARBA00001210"/>
    </source>
</evidence>
<keyword evidence="8" id="KW-1185">Reference proteome</keyword>
<dbReference type="GO" id="GO:0005524">
    <property type="term" value="F:ATP binding"/>
    <property type="evidence" value="ECO:0007669"/>
    <property type="project" value="UniProtKB-KW"/>
</dbReference>
<evidence type="ECO:0000313" key="7">
    <source>
        <dbReference type="EMBL" id="SQI36502.1"/>
    </source>
</evidence>
<organism evidence="7 8">
    <name type="scientific">Leminorella richardii</name>
    <dbReference type="NCBI Taxonomy" id="158841"/>
    <lineage>
        <taxon>Bacteria</taxon>
        <taxon>Pseudomonadati</taxon>
        <taxon>Pseudomonadota</taxon>
        <taxon>Gammaproteobacteria</taxon>
        <taxon>Enterobacterales</taxon>
        <taxon>Budviciaceae</taxon>
        <taxon>Leminorella</taxon>
    </lineage>
</organism>
<dbReference type="PANTHER" id="PTHR30201">
    <property type="entry name" value="TRIPHOSPHORIBOSYL-DEPHOSPHO-COA SYNTHASE"/>
    <property type="match status" value="1"/>
</dbReference>
<evidence type="ECO:0000256" key="4">
    <source>
        <dbReference type="ARBA" id="ARBA00022741"/>
    </source>
</evidence>
<comment type="similarity">
    <text evidence="2 6">Belongs to the CitG/MdcB family.</text>
</comment>
<dbReference type="EC" id="2.4.2.52" evidence="6"/>
<keyword evidence="5 6" id="KW-0067">ATP-binding</keyword>
<proteinExistence type="inferred from homology"/>
<protein>
    <recommendedName>
        <fullName evidence="6">Probable 2-(5''-triphosphoribosyl)-3'-dephosphocoenzyme-A synthase</fullName>
        <shortName evidence="6">2-(5''-triphosphoribosyl)-3'-dephospho-CoA synthase</shortName>
        <ecNumber evidence="6">2.4.2.52</ecNumber>
    </recommendedName>
</protein>
<dbReference type="InterPro" id="IPR017551">
    <property type="entry name" value="TriPribosyl-deP-CoA_syn_CitG"/>
</dbReference>
<accession>A0A2X4UPJ5</accession>